<dbReference type="RefSeq" id="WP_038263048.1">
    <property type="nucleotide sequence ID" value="NZ_FSRH01000008.1"/>
</dbReference>
<dbReference type="Pfam" id="PF12395">
    <property type="entry name" value="DUF3658"/>
    <property type="match status" value="1"/>
</dbReference>
<accession>A0A069RFT5</accession>
<feature type="domain" description="DUF3658" evidence="2">
    <location>
        <begin position="161"/>
        <end position="260"/>
    </location>
</feature>
<evidence type="ECO:0000259" key="2">
    <source>
        <dbReference type="Pfam" id="PF12395"/>
    </source>
</evidence>
<organism evidence="3 4">
    <name type="scientific">Peptoclostridium litorale DSM 5388</name>
    <dbReference type="NCBI Taxonomy" id="1121324"/>
    <lineage>
        <taxon>Bacteria</taxon>
        <taxon>Bacillati</taxon>
        <taxon>Bacillota</taxon>
        <taxon>Clostridia</taxon>
        <taxon>Peptostreptococcales</taxon>
        <taxon>Peptoclostridiaceae</taxon>
        <taxon>Peptoclostridium</taxon>
    </lineage>
</organism>
<dbReference type="STRING" id="1121324.CLIT_8c00550"/>
<reference evidence="3 4" key="1">
    <citation type="submission" date="2014-03" db="EMBL/GenBank/DDBJ databases">
        <title>Genome sequence of Clostridium litorale W6, DSM 5388.</title>
        <authorList>
            <person name="Poehlein A."/>
            <person name="Jagirdar A."/>
            <person name="Khonsari B."/>
            <person name="Chibani C.M."/>
            <person name="Gutierrez Gutierrez D.A."/>
            <person name="Davydova E."/>
            <person name="Alghaithi H.S."/>
            <person name="Nair K.P."/>
            <person name="Dhamotharan K."/>
            <person name="Chandran L."/>
            <person name="G W."/>
            <person name="Daniel R."/>
        </authorList>
    </citation>
    <scope>NUCLEOTIDE SEQUENCE [LARGE SCALE GENOMIC DNA]</scope>
    <source>
        <strain evidence="3 4">W6</strain>
    </source>
</reference>
<dbReference type="Proteomes" id="UP000027946">
    <property type="component" value="Unassembled WGS sequence"/>
</dbReference>
<evidence type="ECO:0000313" key="3">
    <source>
        <dbReference type="EMBL" id="KDR95886.1"/>
    </source>
</evidence>
<dbReference type="OrthoDB" id="343110at2"/>
<name>A0A069RFT5_PEPLI</name>
<gene>
    <name evidence="3" type="ORF">CLIT_8c00550</name>
</gene>
<keyword evidence="4" id="KW-1185">Reference proteome</keyword>
<evidence type="ECO:0008006" key="5">
    <source>
        <dbReference type="Google" id="ProtNLM"/>
    </source>
</evidence>
<dbReference type="AlphaFoldDB" id="A0A069RFT5"/>
<feature type="domain" description="DUF1835" evidence="1">
    <location>
        <begin position="5"/>
        <end position="121"/>
    </location>
</feature>
<proteinExistence type="predicted"/>
<sequence>MDKFIHIVFGDSAAGVLRYFLNKGEHEFNGKVINFSDDFSIGPIYEIDTEEGFRRRLEWFRSVFEKIGELDWFEEAAKGIVDSYEKVRSVGQGANIIVWHGENASNQAGLRYLSSVLDEKDMYELDISKAIGTVRGENEYIPRSLAEMSPEDIGDIIFHVKKVEKEKHAALKEEWKHLRDSPENLRILKGEGVFGVNDEYYDDEILLSCTYNFKKAARVIGKIMGKSEQLIGDMYIDYRLRALIESKKIEGRGSIKRMRDFDVRVKYSLNEFFKALFKKECDKDEDGFYHYLIEENEYGLEVDTVYIGDWWKRVDMSNKLILDYDDSNMFSLTWFKEGVELIRINHVLIGRAEYKTEEYVDENGENVKEESVVLHMDNGSNQYIQIQMRPHMSIRLGSRECPNQ</sequence>
<dbReference type="InterPro" id="IPR014973">
    <property type="entry name" value="DUF1835"/>
</dbReference>
<dbReference type="EMBL" id="JJMM01000008">
    <property type="protein sequence ID" value="KDR95886.1"/>
    <property type="molecule type" value="Genomic_DNA"/>
</dbReference>
<evidence type="ECO:0000313" key="4">
    <source>
        <dbReference type="Proteomes" id="UP000027946"/>
    </source>
</evidence>
<evidence type="ECO:0000259" key="1">
    <source>
        <dbReference type="Pfam" id="PF08874"/>
    </source>
</evidence>
<protein>
    <recommendedName>
        <fullName evidence="5">DUF1835 domain-containing protein</fullName>
    </recommendedName>
</protein>
<dbReference type="eggNOG" id="ENOG502ZC22">
    <property type="taxonomic scope" value="Bacteria"/>
</dbReference>
<dbReference type="InterPro" id="IPR022123">
    <property type="entry name" value="DUF3658"/>
</dbReference>
<comment type="caution">
    <text evidence="3">The sequence shown here is derived from an EMBL/GenBank/DDBJ whole genome shotgun (WGS) entry which is preliminary data.</text>
</comment>
<dbReference type="Pfam" id="PF08874">
    <property type="entry name" value="DUF1835"/>
    <property type="match status" value="1"/>
</dbReference>